<proteinExistence type="predicted"/>
<dbReference type="Proteomes" id="UP000679126">
    <property type="component" value="Unassembled WGS sequence"/>
</dbReference>
<dbReference type="EMBL" id="JAGHKP010000001">
    <property type="protein sequence ID" value="MBO9151903.1"/>
    <property type="molecule type" value="Genomic_DNA"/>
</dbReference>
<sequence>MENQENKQLRVVSTRLTPLPLNSSEISMRQQASGEKISEMPINTLLAKLSNSLKEICLMTGLKVEEATGKEFTKLFAKFVLSHYGYLTAGELSLAFSLNAADELPTKTVCYGSNLTIEYVGAILSSYKQKRMALASKIALSASHELPTPELTKEQKESEAKEFCNEYYKKWLERDFSPVTALYAYMVYDTLDKAGIISLTVEEKKHWFAKAQEQRERELSAPSIDRQERKDYNRMMEAYMNNSVPQEEKDLVKNYAKKLALLDYFSSWKLEGKVKIFDI</sequence>
<accession>A0ABS3YB54</accession>
<name>A0ABS3YB54_9BACT</name>
<reference evidence="2" key="1">
    <citation type="submission" date="2021-03" db="EMBL/GenBank/DDBJ databases">
        <title>Assistant Professor.</title>
        <authorList>
            <person name="Huq M.A."/>
        </authorList>
    </citation>
    <scope>NUCLEOTIDE SEQUENCE [LARGE SCALE GENOMIC DNA]</scope>
    <source>
        <strain evidence="2">MAH-28</strain>
    </source>
</reference>
<organism evidence="1 2">
    <name type="scientific">Chitinophaga chungangae</name>
    <dbReference type="NCBI Taxonomy" id="2821488"/>
    <lineage>
        <taxon>Bacteria</taxon>
        <taxon>Pseudomonadati</taxon>
        <taxon>Bacteroidota</taxon>
        <taxon>Chitinophagia</taxon>
        <taxon>Chitinophagales</taxon>
        <taxon>Chitinophagaceae</taxon>
        <taxon>Chitinophaga</taxon>
    </lineage>
</organism>
<protein>
    <submittedName>
        <fullName evidence="1">Uncharacterized protein</fullName>
    </submittedName>
</protein>
<evidence type="ECO:0000313" key="1">
    <source>
        <dbReference type="EMBL" id="MBO9151903.1"/>
    </source>
</evidence>
<dbReference type="RefSeq" id="WP_209144545.1">
    <property type="nucleotide sequence ID" value="NZ_JAGHKP010000001.1"/>
</dbReference>
<comment type="caution">
    <text evidence="1">The sequence shown here is derived from an EMBL/GenBank/DDBJ whole genome shotgun (WGS) entry which is preliminary data.</text>
</comment>
<gene>
    <name evidence="1" type="ORF">J7I43_06765</name>
</gene>
<evidence type="ECO:0000313" key="2">
    <source>
        <dbReference type="Proteomes" id="UP000679126"/>
    </source>
</evidence>
<keyword evidence="2" id="KW-1185">Reference proteome</keyword>